<dbReference type="AlphaFoldDB" id="A0A6L2LXU5"/>
<name>A0A6L2LXU5_TANCI</name>
<accession>A0A6L2LXU5</accession>
<dbReference type="SUPFAM" id="SSF56672">
    <property type="entry name" value="DNA/RNA polymerases"/>
    <property type="match status" value="1"/>
</dbReference>
<evidence type="ECO:0000313" key="1">
    <source>
        <dbReference type="EMBL" id="GEU65232.1"/>
    </source>
</evidence>
<dbReference type="EMBL" id="BKCJ010005161">
    <property type="protein sequence ID" value="GEU65232.1"/>
    <property type="molecule type" value="Genomic_DNA"/>
</dbReference>
<dbReference type="PANTHER" id="PTHR24559:SF444">
    <property type="entry name" value="REVERSE TRANSCRIPTASE DOMAIN-CONTAINING PROTEIN"/>
    <property type="match status" value="1"/>
</dbReference>
<protein>
    <recommendedName>
        <fullName evidence="2">Reverse transcriptase domain-containing protein</fullName>
    </recommendedName>
</protein>
<dbReference type="InterPro" id="IPR053134">
    <property type="entry name" value="RNA-dir_DNA_polymerase"/>
</dbReference>
<evidence type="ECO:0008006" key="2">
    <source>
        <dbReference type="Google" id="ProtNLM"/>
    </source>
</evidence>
<dbReference type="PANTHER" id="PTHR24559">
    <property type="entry name" value="TRANSPOSON TY3-I GAG-POL POLYPROTEIN"/>
    <property type="match status" value="1"/>
</dbReference>
<reference evidence="1" key="1">
    <citation type="journal article" date="2019" name="Sci. Rep.">
        <title>Draft genome of Tanacetum cinerariifolium, the natural source of mosquito coil.</title>
        <authorList>
            <person name="Yamashiro T."/>
            <person name="Shiraishi A."/>
            <person name="Satake H."/>
            <person name="Nakayama K."/>
        </authorList>
    </citation>
    <scope>NUCLEOTIDE SEQUENCE</scope>
</reference>
<proteinExistence type="predicted"/>
<dbReference type="Gene3D" id="3.10.10.10">
    <property type="entry name" value="HIV Type 1 Reverse Transcriptase, subunit A, domain 1"/>
    <property type="match status" value="1"/>
</dbReference>
<sequence>MKYKAEKVCHKEMVKMPLVDLKVLEYNERYRLRMPVSFGAYGDKRVVKIIARAARICMDYRKLSEIAIRNRYHQMSVHKEEIPKTDFRTRYGHFEFKVMPFGLTKAPMVCTKSKEEHESNLKMNLELLKKEKCYVKPNKAWWFCLRMLEALGVRDKECDIDGYRASTTNFQSEGLSLRQRRWMKLFIDYGCETKYHMGKANIVVDA</sequence>
<comment type="caution">
    <text evidence="1">The sequence shown here is derived from an EMBL/GenBank/DDBJ whole genome shotgun (WGS) entry which is preliminary data.</text>
</comment>
<dbReference type="InterPro" id="IPR043502">
    <property type="entry name" value="DNA/RNA_pol_sf"/>
</dbReference>
<gene>
    <name evidence="1" type="ORF">Tci_037210</name>
</gene>
<organism evidence="1">
    <name type="scientific">Tanacetum cinerariifolium</name>
    <name type="common">Dalmatian daisy</name>
    <name type="synonym">Chrysanthemum cinerariifolium</name>
    <dbReference type="NCBI Taxonomy" id="118510"/>
    <lineage>
        <taxon>Eukaryota</taxon>
        <taxon>Viridiplantae</taxon>
        <taxon>Streptophyta</taxon>
        <taxon>Embryophyta</taxon>
        <taxon>Tracheophyta</taxon>
        <taxon>Spermatophyta</taxon>
        <taxon>Magnoliopsida</taxon>
        <taxon>eudicotyledons</taxon>
        <taxon>Gunneridae</taxon>
        <taxon>Pentapetalae</taxon>
        <taxon>asterids</taxon>
        <taxon>campanulids</taxon>
        <taxon>Asterales</taxon>
        <taxon>Asteraceae</taxon>
        <taxon>Asteroideae</taxon>
        <taxon>Anthemideae</taxon>
        <taxon>Anthemidinae</taxon>
        <taxon>Tanacetum</taxon>
    </lineage>
</organism>